<dbReference type="EMBL" id="NRRV01000126">
    <property type="protein sequence ID" value="MBK1633830.1"/>
    <property type="molecule type" value="Genomic_DNA"/>
</dbReference>
<evidence type="ECO:0000313" key="2">
    <source>
        <dbReference type="Proteomes" id="UP000748752"/>
    </source>
</evidence>
<sequence>MTLPLNKPDYHGAGIVNLMATLINARGGQADVAELQQLPAAALGDARHLVLVVLDGLGSRWLTRHGAGSRLAGDMLGELTSVFPPTTASAITTFLTGDAPQQHGLTGWFTWLRELGCVMSVLPGTPRYGGVGYQAAGVDLVALLGHRPLSERLATPSVTISPNWIAGSDFNLAHLGRATLIPYKGLKQMFRRAARAIRRAREPSFFYLYWPGLDGIGHEHGMESEQARAHFRDIDAQYARFVRDIGGTNTTVLVTADHGHLDARPGDLVRLEDHPVLADSLAMPLCGEPRAAFCYLRPDRVETFTAYCRELLGERFDLYPSRALLDAGLFGTGEAHPHLAERIGDYTLIARGSNLIRERLPTEGEFQQIGVHGGLSDDELYVPLCLGRV</sequence>
<dbReference type="PANTHER" id="PTHR10151">
    <property type="entry name" value="ECTONUCLEOTIDE PYROPHOSPHATASE/PHOSPHODIESTERASE"/>
    <property type="match status" value="1"/>
</dbReference>
<protein>
    <submittedName>
        <fullName evidence="1">Phosphodiesterase</fullName>
    </submittedName>
</protein>
<dbReference type="Gene3D" id="3.40.720.10">
    <property type="entry name" value="Alkaline Phosphatase, subunit A"/>
    <property type="match status" value="1"/>
</dbReference>
<organism evidence="1 2">
    <name type="scientific">Thiohalocapsa halophila</name>
    <dbReference type="NCBI Taxonomy" id="69359"/>
    <lineage>
        <taxon>Bacteria</taxon>
        <taxon>Pseudomonadati</taxon>
        <taxon>Pseudomonadota</taxon>
        <taxon>Gammaproteobacteria</taxon>
        <taxon>Chromatiales</taxon>
        <taxon>Chromatiaceae</taxon>
        <taxon>Thiohalocapsa</taxon>
    </lineage>
</organism>
<dbReference type="Pfam" id="PF01663">
    <property type="entry name" value="Phosphodiest"/>
    <property type="match status" value="1"/>
</dbReference>
<gene>
    <name evidence="1" type="ORF">CKO31_24470</name>
</gene>
<keyword evidence="2" id="KW-1185">Reference proteome</keyword>
<comment type="caution">
    <text evidence="1">The sequence shown here is derived from an EMBL/GenBank/DDBJ whole genome shotgun (WGS) entry which is preliminary data.</text>
</comment>
<proteinExistence type="predicted"/>
<dbReference type="Proteomes" id="UP000748752">
    <property type="component" value="Unassembled WGS sequence"/>
</dbReference>
<dbReference type="RefSeq" id="WP_200243278.1">
    <property type="nucleotide sequence ID" value="NZ_NRRV01000126.1"/>
</dbReference>
<dbReference type="PANTHER" id="PTHR10151:SF120">
    <property type="entry name" value="BIS(5'-ADENOSYL)-TRIPHOSPHATASE"/>
    <property type="match status" value="1"/>
</dbReference>
<reference evidence="1 2" key="1">
    <citation type="journal article" date="2020" name="Microorganisms">
        <title>Osmotic Adaptation and Compatible Solute Biosynthesis of Phototrophic Bacteria as Revealed from Genome Analyses.</title>
        <authorList>
            <person name="Imhoff J.F."/>
            <person name="Rahn T."/>
            <person name="Kunzel S."/>
            <person name="Keller A."/>
            <person name="Neulinger S.C."/>
        </authorList>
    </citation>
    <scope>NUCLEOTIDE SEQUENCE [LARGE SCALE GENOMIC DNA]</scope>
    <source>
        <strain evidence="1 2">DSM 6210</strain>
    </source>
</reference>
<evidence type="ECO:0000313" key="1">
    <source>
        <dbReference type="EMBL" id="MBK1633830.1"/>
    </source>
</evidence>
<dbReference type="InterPro" id="IPR017850">
    <property type="entry name" value="Alkaline_phosphatase_core_sf"/>
</dbReference>
<name>A0ABS1CPQ2_9GAMM</name>
<dbReference type="InterPro" id="IPR002591">
    <property type="entry name" value="Phosphodiest/P_Trfase"/>
</dbReference>
<accession>A0ABS1CPQ2</accession>
<dbReference type="SUPFAM" id="SSF53649">
    <property type="entry name" value="Alkaline phosphatase-like"/>
    <property type="match status" value="1"/>
</dbReference>